<protein>
    <submittedName>
        <fullName evidence="2">TIGR01906 family membrane protein</fullName>
    </submittedName>
</protein>
<comment type="caution">
    <text evidence="2">The sequence shown here is derived from an EMBL/GenBank/DDBJ whole genome shotgun (WGS) entry which is preliminary data.</text>
</comment>
<name>A0A2I1K1Z5_9LACT</name>
<keyword evidence="1" id="KW-0812">Transmembrane</keyword>
<evidence type="ECO:0000313" key="2">
    <source>
        <dbReference type="EMBL" id="PKY89627.1"/>
    </source>
</evidence>
<feature type="transmembrane region" description="Helical" evidence="1">
    <location>
        <begin position="91"/>
        <end position="108"/>
    </location>
</feature>
<gene>
    <name evidence="2" type="ORF">CYJ57_03640</name>
</gene>
<dbReference type="InterPro" id="IPR010178">
    <property type="entry name" value="Lit"/>
</dbReference>
<sequence>MDVFKRYGLVIYDVTFIFCLAILGATLLTIPIYRVLLWLFPLGEVVHLTTAETMTTYLELVRFILIPFYPFKMTFLSSSSAAVSHFYEVKIIFQIVLGLFILLLASYPKIRKKSNAWEDLMGSIRLLTYLKYGLIMVVGLVGLFFDQFFILFHQILFRNDNWLFNPQTDPVIYILPPELFLIAFLIGFALLLLVLQYRISMYRCELSNE</sequence>
<dbReference type="RefSeq" id="WP_101954116.1">
    <property type="nucleotide sequence ID" value="NZ_PKHE01000006.1"/>
</dbReference>
<dbReference type="OrthoDB" id="9813051at2"/>
<dbReference type="Proteomes" id="UP000234384">
    <property type="component" value="Unassembled WGS sequence"/>
</dbReference>
<dbReference type="AlphaFoldDB" id="A0A2I1K1Z5"/>
<evidence type="ECO:0000256" key="1">
    <source>
        <dbReference type="SAM" id="Phobius"/>
    </source>
</evidence>
<reference evidence="2 3" key="1">
    <citation type="submission" date="2017-12" db="EMBL/GenBank/DDBJ databases">
        <title>Phylogenetic diversity of female urinary microbiome.</title>
        <authorList>
            <person name="Thomas-White K."/>
            <person name="Wolfe A.J."/>
        </authorList>
    </citation>
    <scope>NUCLEOTIDE SEQUENCE [LARGE SCALE GENOMIC DNA]</scope>
    <source>
        <strain evidence="2 3">UMB0898</strain>
    </source>
</reference>
<keyword evidence="1" id="KW-1133">Transmembrane helix</keyword>
<dbReference type="Pfam" id="PF07314">
    <property type="entry name" value="Lit"/>
    <property type="match status" value="1"/>
</dbReference>
<accession>A0A2I1K1Z5</accession>
<dbReference type="NCBIfam" id="TIGR01906">
    <property type="entry name" value="integ_TIGR01906"/>
    <property type="match status" value="1"/>
</dbReference>
<proteinExistence type="predicted"/>
<keyword evidence="1" id="KW-0472">Membrane</keyword>
<feature type="transmembrane region" description="Helical" evidence="1">
    <location>
        <begin position="172"/>
        <end position="195"/>
    </location>
</feature>
<feature type="transmembrane region" description="Helical" evidence="1">
    <location>
        <begin position="129"/>
        <end position="152"/>
    </location>
</feature>
<feature type="transmembrane region" description="Helical" evidence="1">
    <location>
        <begin position="7"/>
        <end position="33"/>
    </location>
</feature>
<evidence type="ECO:0000313" key="3">
    <source>
        <dbReference type="Proteomes" id="UP000234384"/>
    </source>
</evidence>
<organism evidence="2 3">
    <name type="scientific">Falseniella ignava</name>
    <dbReference type="NCBI Taxonomy" id="137730"/>
    <lineage>
        <taxon>Bacteria</taxon>
        <taxon>Bacillati</taxon>
        <taxon>Bacillota</taxon>
        <taxon>Bacilli</taxon>
        <taxon>Lactobacillales</taxon>
        <taxon>Aerococcaceae</taxon>
        <taxon>Falseniella</taxon>
    </lineage>
</organism>
<dbReference type="EMBL" id="PKHE01000006">
    <property type="protein sequence ID" value="PKY89627.1"/>
    <property type="molecule type" value="Genomic_DNA"/>
</dbReference>